<evidence type="ECO:0000313" key="1">
    <source>
        <dbReference type="EMBL" id="KIK72776.1"/>
    </source>
</evidence>
<protein>
    <submittedName>
        <fullName evidence="1">Uncharacterized protein</fullName>
    </submittedName>
</protein>
<accession>A0A0D0CPN1</accession>
<dbReference type="Proteomes" id="UP000054538">
    <property type="component" value="Unassembled WGS sequence"/>
</dbReference>
<evidence type="ECO:0000313" key="2">
    <source>
        <dbReference type="Proteomes" id="UP000054538"/>
    </source>
</evidence>
<name>A0A0D0CPN1_9AGAM</name>
<reference evidence="2" key="2">
    <citation type="submission" date="2015-01" db="EMBL/GenBank/DDBJ databases">
        <title>Evolutionary Origins and Diversification of the Mycorrhizal Mutualists.</title>
        <authorList>
            <consortium name="DOE Joint Genome Institute"/>
            <consortium name="Mycorrhizal Genomics Consortium"/>
            <person name="Kohler A."/>
            <person name="Kuo A."/>
            <person name="Nagy L.G."/>
            <person name="Floudas D."/>
            <person name="Copeland A."/>
            <person name="Barry K.W."/>
            <person name="Cichocki N."/>
            <person name="Veneault-Fourrey C."/>
            <person name="LaButti K."/>
            <person name="Lindquist E.A."/>
            <person name="Lipzen A."/>
            <person name="Lundell T."/>
            <person name="Morin E."/>
            <person name="Murat C."/>
            <person name="Riley R."/>
            <person name="Ohm R."/>
            <person name="Sun H."/>
            <person name="Tunlid A."/>
            <person name="Henrissat B."/>
            <person name="Grigoriev I.V."/>
            <person name="Hibbett D.S."/>
            <person name="Martin F."/>
        </authorList>
    </citation>
    <scope>NUCLEOTIDE SEQUENCE [LARGE SCALE GENOMIC DNA]</scope>
    <source>
        <strain evidence="2">Ve08.2h10</strain>
    </source>
</reference>
<dbReference type="Gene3D" id="3.40.50.1820">
    <property type="entry name" value="alpha/beta hydrolase"/>
    <property type="match status" value="1"/>
</dbReference>
<dbReference type="SUPFAM" id="SSF53474">
    <property type="entry name" value="alpha/beta-Hydrolases"/>
    <property type="match status" value="1"/>
</dbReference>
<dbReference type="OrthoDB" id="433474at2759"/>
<keyword evidence="2" id="KW-1185">Reference proteome</keyword>
<dbReference type="AlphaFoldDB" id="A0A0D0CPN1"/>
<gene>
    <name evidence="1" type="ORF">PAXRUDRAFT_21593</name>
</gene>
<dbReference type="EMBL" id="KN830451">
    <property type="protein sequence ID" value="KIK72776.1"/>
    <property type="molecule type" value="Genomic_DNA"/>
</dbReference>
<dbReference type="InterPro" id="IPR029058">
    <property type="entry name" value="AB_hydrolase_fold"/>
</dbReference>
<dbReference type="HOGENOM" id="CLU_2171858_0_0_1"/>
<proteinExistence type="predicted"/>
<reference evidence="1 2" key="1">
    <citation type="submission" date="2014-04" db="EMBL/GenBank/DDBJ databases">
        <authorList>
            <consortium name="DOE Joint Genome Institute"/>
            <person name="Kuo A."/>
            <person name="Kohler A."/>
            <person name="Jargeat P."/>
            <person name="Nagy L.G."/>
            <person name="Floudas D."/>
            <person name="Copeland A."/>
            <person name="Barry K.W."/>
            <person name="Cichocki N."/>
            <person name="Veneault-Fourrey C."/>
            <person name="LaButti K."/>
            <person name="Lindquist E.A."/>
            <person name="Lipzen A."/>
            <person name="Lundell T."/>
            <person name="Morin E."/>
            <person name="Murat C."/>
            <person name="Sun H."/>
            <person name="Tunlid A."/>
            <person name="Henrissat B."/>
            <person name="Grigoriev I.V."/>
            <person name="Hibbett D.S."/>
            <person name="Martin F."/>
            <person name="Nordberg H.P."/>
            <person name="Cantor M.N."/>
            <person name="Hua S.X."/>
        </authorList>
    </citation>
    <scope>NUCLEOTIDE SEQUENCE [LARGE SCALE GENOMIC DNA]</scope>
    <source>
        <strain evidence="1 2">Ve08.2h10</strain>
    </source>
</reference>
<dbReference type="STRING" id="930991.A0A0D0CPN1"/>
<sequence>MDVIKKFKNTIINRINFPSMCWLPVIHSESKADLDKKADVEKIEKKEFKYGQWYRHKLDVYYPPASSVTKTPSGKLPVLFFIYGGGYHTGSWQFQEVYKMGYQVLGTFFA</sequence>
<dbReference type="InParanoid" id="A0A0D0CPN1"/>
<organism evidence="1 2">
    <name type="scientific">Paxillus rubicundulus Ve08.2h10</name>
    <dbReference type="NCBI Taxonomy" id="930991"/>
    <lineage>
        <taxon>Eukaryota</taxon>
        <taxon>Fungi</taxon>
        <taxon>Dikarya</taxon>
        <taxon>Basidiomycota</taxon>
        <taxon>Agaricomycotina</taxon>
        <taxon>Agaricomycetes</taxon>
        <taxon>Agaricomycetidae</taxon>
        <taxon>Boletales</taxon>
        <taxon>Paxilineae</taxon>
        <taxon>Paxillaceae</taxon>
        <taxon>Paxillus</taxon>
    </lineage>
</organism>